<dbReference type="PANTHER" id="PTHR11880:SF8">
    <property type="entry name" value="SMALL RIBOSOMAL SUBUNIT PROTEIN US19M"/>
    <property type="match status" value="1"/>
</dbReference>
<gene>
    <name evidence="6" type="ORF">EUX98_g925</name>
</gene>
<comment type="similarity">
    <text evidence="1 5">Belongs to the universal ribosomal protein uS19 family.</text>
</comment>
<dbReference type="InterPro" id="IPR020934">
    <property type="entry name" value="Ribosomal_uS19_CS"/>
</dbReference>
<dbReference type="Proteomes" id="UP000308730">
    <property type="component" value="Unassembled WGS sequence"/>
</dbReference>
<evidence type="ECO:0000313" key="6">
    <source>
        <dbReference type="EMBL" id="THH33276.1"/>
    </source>
</evidence>
<dbReference type="Gene3D" id="3.30.860.10">
    <property type="entry name" value="30s Ribosomal Protein S19, Chain A"/>
    <property type="match status" value="1"/>
</dbReference>
<evidence type="ECO:0000256" key="5">
    <source>
        <dbReference type="RuleBase" id="RU003485"/>
    </source>
</evidence>
<accession>A0A4S4N2R9</accession>
<dbReference type="GO" id="GO:0003723">
    <property type="term" value="F:RNA binding"/>
    <property type="evidence" value="ECO:0007669"/>
    <property type="project" value="InterPro"/>
</dbReference>
<comment type="caution">
    <text evidence="6">The sequence shown here is derived from an EMBL/GenBank/DDBJ whole genome shotgun (WGS) entry which is preliminary data.</text>
</comment>
<evidence type="ECO:0000256" key="3">
    <source>
        <dbReference type="ARBA" id="ARBA00023274"/>
    </source>
</evidence>
<organism evidence="6 7">
    <name type="scientific">Antrodiella citrinella</name>
    <dbReference type="NCBI Taxonomy" id="2447956"/>
    <lineage>
        <taxon>Eukaryota</taxon>
        <taxon>Fungi</taxon>
        <taxon>Dikarya</taxon>
        <taxon>Basidiomycota</taxon>
        <taxon>Agaricomycotina</taxon>
        <taxon>Agaricomycetes</taxon>
        <taxon>Polyporales</taxon>
        <taxon>Steccherinaceae</taxon>
        <taxon>Antrodiella</taxon>
    </lineage>
</organism>
<name>A0A4S4N2R9_9APHY</name>
<evidence type="ECO:0000256" key="2">
    <source>
        <dbReference type="ARBA" id="ARBA00022980"/>
    </source>
</evidence>
<protein>
    <recommendedName>
        <fullName evidence="4">Small ribosomal subunit protein uS19m</fullName>
    </recommendedName>
</protein>
<dbReference type="GO" id="GO:0005763">
    <property type="term" value="C:mitochondrial small ribosomal subunit"/>
    <property type="evidence" value="ECO:0007669"/>
    <property type="project" value="TreeGrafter"/>
</dbReference>
<dbReference type="FunFam" id="3.30.860.10:FF:000001">
    <property type="entry name" value="30S ribosomal protein S19"/>
    <property type="match status" value="1"/>
</dbReference>
<dbReference type="GO" id="GO:0000028">
    <property type="term" value="P:ribosomal small subunit assembly"/>
    <property type="evidence" value="ECO:0007669"/>
    <property type="project" value="TreeGrafter"/>
</dbReference>
<evidence type="ECO:0000256" key="4">
    <source>
        <dbReference type="ARBA" id="ARBA00044183"/>
    </source>
</evidence>
<evidence type="ECO:0000313" key="7">
    <source>
        <dbReference type="Proteomes" id="UP000308730"/>
    </source>
</evidence>
<dbReference type="Pfam" id="PF00203">
    <property type="entry name" value="Ribosomal_S19"/>
    <property type="match status" value="1"/>
</dbReference>
<sequence length="93" mass="10699">MLPTLIAQSGRSAWKGPFFVAFPNLREALENNIPIRTKARSCTILPNFVGIRFLVHNGNQYTPVMITQDMVGHKLGEFSQTRKRFMYKQTKNK</sequence>
<keyword evidence="7" id="KW-1185">Reference proteome</keyword>
<dbReference type="PROSITE" id="PS00323">
    <property type="entry name" value="RIBOSOMAL_S19"/>
    <property type="match status" value="1"/>
</dbReference>
<dbReference type="PRINTS" id="PR00975">
    <property type="entry name" value="RIBOSOMALS19"/>
</dbReference>
<dbReference type="GO" id="GO:0006412">
    <property type="term" value="P:translation"/>
    <property type="evidence" value="ECO:0007669"/>
    <property type="project" value="InterPro"/>
</dbReference>
<dbReference type="OrthoDB" id="2043at2759"/>
<proteinExistence type="inferred from homology"/>
<reference evidence="6 7" key="1">
    <citation type="submission" date="2019-02" db="EMBL/GenBank/DDBJ databases">
        <title>Genome sequencing of the rare red list fungi Antrodiella citrinella (Flaviporus citrinellus).</title>
        <authorList>
            <person name="Buettner E."/>
            <person name="Kellner H."/>
        </authorList>
    </citation>
    <scope>NUCLEOTIDE SEQUENCE [LARGE SCALE GENOMIC DNA]</scope>
    <source>
        <strain evidence="6 7">DSM 108506</strain>
    </source>
</reference>
<dbReference type="HAMAP" id="MF_00531">
    <property type="entry name" value="Ribosomal_uS19"/>
    <property type="match status" value="1"/>
</dbReference>
<dbReference type="GO" id="GO:0003735">
    <property type="term" value="F:structural constituent of ribosome"/>
    <property type="evidence" value="ECO:0007669"/>
    <property type="project" value="InterPro"/>
</dbReference>
<dbReference type="PIRSF" id="PIRSF002144">
    <property type="entry name" value="Ribosomal_S19"/>
    <property type="match status" value="1"/>
</dbReference>
<dbReference type="SUPFAM" id="SSF54570">
    <property type="entry name" value="Ribosomal protein S19"/>
    <property type="match status" value="1"/>
</dbReference>
<keyword evidence="2 5" id="KW-0689">Ribosomal protein</keyword>
<evidence type="ECO:0000256" key="1">
    <source>
        <dbReference type="ARBA" id="ARBA00007345"/>
    </source>
</evidence>
<dbReference type="InterPro" id="IPR002222">
    <property type="entry name" value="Ribosomal_uS19"/>
</dbReference>
<keyword evidence="3 5" id="KW-0687">Ribonucleoprotein</keyword>
<dbReference type="PANTHER" id="PTHR11880">
    <property type="entry name" value="RIBOSOMAL PROTEIN S19P FAMILY MEMBER"/>
    <property type="match status" value="1"/>
</dbReference>
<dbReference type="InterPro" id="IPR023575">
    <property type="entry name" value="Ribosomal_uS19_SF"/>
</dbReference>
<dbReference type="EMBL" id="SGPM01000008">
    <property type="protein sequence ID" value="THH33276.1"/>
    <property type="molecule type" value="Genomic_DNA"/>
</dbReference>
<dbReference type="AlphaFoldDB" id="A0A4S4N2R9"/>